<dbReference type="PANTHER" id="PTHR30303">
    <property type="entry name" value="HYDROGENASE ISOENZYMES FORMATION PROTEIN HYPE"/>
    <property type="match status" value="1"/>
</dbReference>
<feature type="domain" description="PurM-like C-terminal" evidence="3">
    <location>
        <begin position="150"/>
        <end position="288"/>
    </location>
</feature>
<evidence type="ECO:0000259" key="3">
    <source>
        <dbReference type="Pfam" id="PF02769"/>
    </source>
</evidence>
<comment type="similarity">
    <text evidence="1">Belongs to the HypE family.</text>
</comment>
<dbReference type="Pfam" id="PF02769">
    <property type="entry name" value="AIRS_C"/>
    <property type="match status" value="1"/>
</dbReference>
<dbReference type="Gene3D" id="3.90.650.10">
    <property type="entry name" value="PurM-like C-terminal domain"/>
    <property type="match status" value="1"/>
</dbReference>
<dbReference type="Gene3D" id="3.30.1330.10">
    <property type="entry name" value="PurM-like, N-terminal domain"/>
    <property type="match status" value="1"/>
</dbReference>
<dbReference type="InterPro" id="IPR036676">
    <property type="entry name" value="PurM-like_C_sf"/>
</dbReference>
<dbReference type="GO" id="GO:0051604">
    <property type="term" value="P:protein maturation"/>
    <property type="evidence" value="ECO:0007669"/>
    <property type="project" value="TreeGrafter"/>
</dbReference>
<dbReference type="InterPro" id="IPR036921">
    <property type="entry name" value="PurM-like_N_sf"/>
</dbReference>
<dbReference type="SUPFAM" id="SSF56042">
    <property type="entry name" value="PurM C-terminal domain-like"/>
    <property type="match status" value="1"/>
</dbReference>
<protein>
    <submittedName>
        <fullName evidence="4">Hydrogenase expression/formation protein HypE</fullName>
    </submittedName>
</protein>
<dbReference type="AlphaFoldDB" id="A0A948W2Y4"/>
<name>A0A948W2Y4_UNCEI</name>
<dbReference type="Proteomes" id="UP000777784">
    <property type="component" value="Unassembled WGS sequence"/>
</dbReference>
<accession>A0A948W2Y4</accession>
<feature type="domain" description="PurM-like N-terminal" evidence="2">
    <location>
        <begin position="24"/>
        <end position="136"/>
    </location>
</feature>
<dbReference type="PIRSF" id="PIRSF005644">
    <property type="entry name" value="Hdrgns_mtr_HypE"/>
    <property type="match status" value="1"/>
</dbReference>
<dbReference type="NCBIfam" id="TIGR02124">
    <property type="entry name" value="hypE"/>
    <property type="match status" value="1"/>
</dbReference>
<dbReference type="InterPro" id="IPR016188">
    <property type="entry name" value="PurM-like_N"/>
</dbReference>
<organism evidence="4 5">
    <name type="scientific">Eiseniibacteriota bacterium</name>
    <dbReference type="NCBI Taxonomy" id="2212470"/>
    <lineage>
        <taxon>Bacteria</taxon>
        <taxon>Candidatus Eiseniibacteriota</taxon>
    </lineage>
</organism>
<evidence type="ECO:0000259" key="2">
    <source>
        <dbReference type="Pfam" id="PF00586"/>
    </source>
</evidence>
<dbReference type="InterPro" id="IPR010918">
    <property type="entry name" value="PurM-like_C_dom"/>
</dbReference>
<dbReference type="SUPFAM" id="SSF55326">
    <property type="entry name" value="PurM N-terminal domain-like"/>
    <property type="match status" value="1"/>
</dbReference>
<reference evidence="4" key="1">
    <citation type="submission" date="2021-05" db="EMBL/GenBank/DDBJ databases">
        <title>Energy efficiency and biological interactions define the core microbiome of deep oligotrophic groundwater.</title>
        <authorList>
            <person name="Mehrshad M."/>
            <person name="Lopez-Fernandez M."/>
            <person name="Bell E."/>
            <person name="Bernier-Latmani R."/>
            <person name="Bertilsson S."/>
            <person name="Dopson M."/>
        </authorList>
    </citation>
    <scope>NUCLEOTIDE SEQUENCE</scope>
    <source>
        <strain evidence="4">Modern_marine.mb.64</strain>
    </source>
</reference>
<sequence length="324" mass="34215">MTHELVRDVFVAHLDNPFLSTLSDAVVLPELTAGCRPALTTDAFVVDPAVFPGGDVGYLSVCGTINDLAVAGAKPLYLTWALILEEGADGELLEVCAKGASRAAEEAGVLIVAGDTKVVPHGRGDKIYITTAGLGEIPMERHVGDDRIAVGDAILVTGSIGEHGATIMACRHHLSGDNLKSDCAPLNHLLESLFRAELEIHSMHDPTRGGILTTCHEVAGRTGLRISLEEELIPVRPEVQAVCELLGLDPLSVPCEGRALIWCPAEQADPILNLLRQHPLGEGAVRIGMMAPLDPGKAPVILTNAYGADRPLDLLAGSDLPRIC</sequence>
<dbReference type="Pfam" id="PF00586">
    <property type="entry name" value="AIRS"/>
    <property type="match status" value="1"/>
</dbReference>
<proteinExistence type="inferred from homology"/>
<dbReference type="CDD" id="cd02197">
    <property type="entry name" value="HypE"/>
    <property type="match status" value="1"/>
</dbReference>
<comment type="caution">
    <text evidence="4">The sequence shown here is derived from an EMBL/GenBank/DDBJ whole genome shotgun (WGS) entry which is preliminary data.</text>
</comment>
<gene>
    <name evidence="4" type="primary">hypE</name>
    <name evidence="4" type="ORF">KJ970_06125</name>
</gene>
<dbReference type="EMBL" id="JAHJDP010000032">
    <property type="protein sequence ID" value="MBU2690487.1"/>
    <property type="molecule type" value="Genomic_DNA"/>
</dbReference>
<evidence type="ECO:0000313" key="4">
    <source>
        <dbReference type="EMBL" id="MBU2690487.1"/>
    </source>
</evidence>
<evidence type="ECO:0000313" key="5">
    <source>
        <dbReference type="Proteomes" id="UP000777784"/>
    </source>
</evidence>
<dbReference type="InterPro" id="IPR011854">
    <property type="entry name" value="HypE"/>
</dbReference>
<evidence type="ECO:0000256" key="1">
    <source>
        <dbReference type="ARBA" id="ARBA00006243"/>
    </source>
</evidence>
<dbReference type="PANTHER" id="PTHR30303:SF0">
    <property type="entry name" value="CARBAMOYL DEHYDRATASE HYPE"/>
    <property type="match status" value="1"/>
</dbReference>